<reference evidence="8 9" key="1">
    <citation type="submission" date="2014-11" db="EMBL/GenBank/DDBJ databases">
        <title>Genomics and ecophysiology of heterotrophic nitrogen fixing bacteria isolated from estuarine surface water.</title>
        <authorList>
            <person name="Bentzon-Tilia M."/>
            <person name="Severin I."/>
            <person name="Hansen L.H."/>
            <person name="Riemann L."/>
        </authorList>
    </citation>
    <scope>NUCLEOTIDE SEQUENCE [LARGE SCALE GENOMIC DNA]</scope>
    <source>
        <strain evidence="8 9">BAL398</strain>
    </source>
</reference>
<organism evidence="8 9">
    <name type="scientific">Rhodopseudomonas palustris</name>
    <dbReference type="NCBI Taxonomy" id="1076"/>
    <lineage>
        <taxon>Bacteria</taxon>
        <taxon>Pseudomonadati</taxon>
        <taxon>Pseudomonadota</taxon>
        <taxon>Alphaproteobacteria</taxon>
        <taxon>Hyphomicrobiales</taxon>
        <taxon>Nitrobacteraceae</taxon>
        <taxon>Rhodopseudomonas</taxon>
    </lineage>
</organism>
<comment type="similarity">
    <text evidence="2">Belongs to the polysaccharide synthase family.</text>
</comment>
<feature type="transmembrane region" description="Helical" evidence="7">
    <location>
        <begin position="298"/>
        <end position="321"/>
    </location>
</feature>
<dbReference type="EMBL" id="JXXE01000060">
    <property type="protein sequence ID" value="KIZ47614.1"/>
    <property type="molecule type" value="Genomic_DNA"/>
</dbReference>
<evidence type="ECO:0000256" key="7">
    <source>
        <dbReference type="SAM" id="Phobius"/>
    </source>
</evidence>
<dbReference type="GO" id="GO:0005886">
    <property type="term" value="C:plasma membrane"/>
    <property type="evidence" value="ECO:0007669"/>
    <property type="project" value="UniProtKB-SubCell"/>
</dbReference>
<sequence>MSRNVDRYFADNKAFVGLQRSSLRSGVTYVIARGLNVFVQLASTVVLARLLGPHDFGLVAIVLALVGFAPMLIDLGTTEASIQKTRISEVEISSLFWLNIAIGLLLTLLLAGGSGVIARMFDEPSLTGIALALSATFIMSALSTQHYALMRRAMQFRRIAIIDISANAVGSVVSVVMALTGFGYWALVAKPLVTSTLAVAGVWTACRWVPGRPLVTPDVRELVRFGLGVTGFTMTDYLSRAGDRIAIGYVYGPGPLGYFQNAFTIYSNLLSILTEPLHSIAVSGLSKLRNDLDQFKRAWATALSSLSFFSAPAFAVLAVTGQDLVVLLLGPKWAPAGPLLCIFALRGIAHGVERSLGWVHVAAGRSDRWMRWGLVSALVQLAALIAGLPFGVIGVATTYAVVMFGLFIPALVYAGRPVGIGYDDVLRAVGPPTIAALAGVAVGFGIQQIFLTDYIQLVRPLLSGAICLAVYFAVVVGIFKVTGPLRLGLSLLREYAARRSLANS</sequence>
<keyword evidence="5 7" id="KW-1133">Transmembrane helix</keyword>
<dbReference type="Pfam" id="PF13440">
    <property type="entry name" value="Polysacc_synt_3"/>
    <property type="match status" value="1"/>
</dbReference>
<proteinExistence type="inferred from homology"/>
<evidence type="ECO:0000256" key="6">
    <source>
        <dbReference type="ARBA" id="ARBA00023136"/>
    </source>
</evidence>
<feature type="transmembrane region" description="Helical" evidence="7">
    <location>
        <begin position="396"/>
        <end position="414"/>
    </location>
</feature>
<protein>
    <submittedName>
        <fullName evidence="8">Polysaccharide biosynthesis protein</fullName>
    </submittedName>
</protein>
<evidence type="ECO:0000256" key="2">
    <source>
        <dbReference type="ARBA" id="ARBA00007430"/>
    </source>
</evidence>
<dbReference type="CDD" id="cd13127">
    <property type="entry name" value="MATE_tuaB_like"/>
    <property type="match status" value="1"/>
</dbReference>
<dbReference type="RefSeq" id="WP_044405667.1">
    <property type="nucleotide sequence ID" value="NZ_JXXE01000060.1"/>
</dbReference>
<feature type="transmembrane region" description="Helical" evidence="7">
    <location>
        <begin position="462"/>
        <end position="483"/>
    </location>
</feature>
<gene>
    <name evidence="8" type="ORF">OO17_03370</name>
</gene>
<evidence type="ECO:0000256" key="1">
    <source>
        <dbReference type="ARBA" id="ARBA00004651"/>
    </source>
</evidence>
<feature type="transmembrane region" description="Helical" evidence="7">
    <location>
        <begin position="333"/>
        <end position="352"/>
    </location>
</feature>
<dbReference type="PANTHER" id="PTHR30250:SF10">
    <property type="entry name" value="LIPOPOLYSACCHARIDE BIOSYNTHESIS PROTEIN WZXC"/>
    <property type="match status" value="1"/>
</dbReference>
<dbReference type="InterPro" id="IPR050833">
    <property type="entry name" value="Poly_Biosynth_Transport"/>
</dbReference>
<evidence type="ECO:0000256" key="3">
    <source>
        <dbReference type="ARBA" id="ARBA00022475"/>
    </source>
</evidence>
<feature type="transmembrane region" description="Helical" evidence="7">
    <location>
        <begin position="129"/>
        <end position="149"/>
    </location>
</feature>
<keyword evidence="4 7" id="KW-0812">Transmembrane</keyword>
<evidence type="ECO:0000256" key="4">
    <source>
        <dbReference type="ARBA" id="ARBA00022692"/>
    </source>
</evidence>
<comment type="caution">
    <text evidence="8">The sequence shown here is derived from an EMBL/GenBank/DDBJ whole genome shotgun (WGS) entry which is preliminary data.</text>
</comment>
<evidence type="ECO:0000313" key="9">
    <source>
        <dbReference type="Proteomes" id="UP000032515"/>
    </source>
</evidence>
<feature type="transmembrane region" description="Helical" evidence="7">
    <location>
        <begin position="372"/>
        <end position="390"/>
    </location>
</feature>
<accession>A0A0D7F3H9</accession>
<keyword evidence="6 7" id="KW-0472">Membrane</keyword>
<feature type="transmembrane region" description="Helical" evidence="7">
    <location>
        <begin position="161"/>
        <end position="186"/>
    </location>
</feature>
<dbReference type="Proteomes" id="UP000032515">
    <property type="component" value="Unassembled WGS sequence"/>
</dbReference>
<evidence type="ECO:0000313" key="8">
    <source>
        <dbReference type="EMBL" id="KIZ47614.1"/>
    </source>
</evidence>
<feature type="transmembrane region" description="Helical" evidence="7">
    <location>
        <begin position="426"/>
        <end position="450"/>
    </location>
</feature>
<feature type="transmembrane region" description="Helical" evidence="7">
    <location>
        <begin position="30"/>
        <end position="50"/>
    </location>
</feature>
<dbReference type="OrthoDB" id="7605542at2"/>
<name>A0A0D7F3H9_RHOPL</name>
<dbReference type="AlphaFoldDB" id="A0A0D7F3H9"/>
<feature type="transmembrane region" description="Helical" evidence="7">
    <location>
        <begin position="56"/>
        <end position="75"/>
    </location>
</feature>
<evidence type="ECO:0000256" key="5">
    <source>
        <dbReference type="ARBA" id="ARBA00022989"/>
    </source>
</evidence>
<dbReference type="PATRIC" id="fig|1076.23.peg.6121"/>
<dbReference type="PANTHER" id="PTHR30250">
    <property type="entry name" value="PST FAMILY PREDICTED COLANIC ACID TRANSPORTER"/>
    <property type="match status" value="1"/>
</dbReference>
<feature type="transmembrane region" description="Helical" evidence="7">
    <location>
        <begin position="96"/>
        <end position="117"/>
    </location>
</feature>
<keyword evidence="3" id="KW-1003">Cell membrane</keyword>
<comment type="subcellular location">
    <subcellularLocation>
        <location evidence="1">Cell membrane</location>
        <topology evidence="1">Multi-pass membrane protein</topology>
    </subcellularLocation>
</comment>